<evidence type="ECO:0000256" key="3">
    <source>
        <dbReference type="ARBA" id="ARBA00022723"/>
    </source>
</evidence>
<feature type="region of interest" description="Disordered" evidence="11">
    <location>
        <begin position="546"/>
        <end position="582"/>
    </location>
</feature>
<evidence type="ECO:0000256" key="7">
    <source>
        <dbReference type="PIRSR" id="PIRSR623088-1"/>
    </source>
</evidence>
<dbReference type="GO" id="GO:0007165">
    <property type="term" value="P:signal transduction"/>
    <property type="evidence" value="ECO:0007669"/>
    <property type="project" value="InterPro"/>
</dbReference>
<feature type="active site" description="Proton donor" evidence="7">
    <location>
        <position position="302"/>
    </location>
</feature>
<dbReference type="PROSITE" id="PS00126">
    <property type="entry name" value="PDEASE_I_1"/>
    <property type="match status" value="1"/>
</dbReference>
<dbReference type="Gene3D" id="1.10.1300.10">
    <property type="entry name" value="3'5'-cyclic nucleotide phosphodiesterase, catalytic domain"/>
    <property type="match status" value="1"/>
</dbReference>
<feature type="region of interest" description="Disordered" evidence="11">
    <location>
        <begin position="43"/>
        <end position="78"/>
    </location>
</feature>
<dbReference type="AlphaFoldDB" id="G7MQA9"/>
<evidence type="ECO:0000256" key="5">
    <source>
        <dbReference type="ARBA" id="ARBA00023149"/>
    </source>
</evidence>
<dbReference type="PRINTS" id="PR00387">
    <property type="entry name" value="PDIESTERASE1"/>
</dbReference>
<comment type="catalytic activity">
    <reaction evidence="1">
        <text>3',5'-cyclic AMP + H2O = AMP + H(+)</text>
        <dbReference type="Rhea" id="RHEA:25277"/>
        <dbReference type="ChEBI" id="CHEBI:15377"/>
        <dbReference type="ChEBI" id="CHEBI:15378"/>
        <dbReference type="ChEBI" id="CHEBI:58165"/>
        <dbReference type="ChEBI" id="CHEBI:456215"/>
        <dbReference type="EC" id="3.1.4.53"/>
    </reaction>
</comment>
<feature type="non-terminal residue" evidence="13">
    <location>
        <position position="1"/>
    </location>
</feature>
<feature type="binding site" evidence="8">
    <location>
        <position position="343"/>
    </location>
    <ligand>
        <name>AMP</name>
        <dbReference type="ChEBI" id="CHEBI:456215"/>
    </ligand>
</feature>
<dbReference type="EMBL" id="CM001256">
    <property type="protein sequence ID" value="EHH18669.1"/>
    <property type="molecule type" value="Genomic_DNA"/>
</dbReference>
<evidence type="ECO:0000256" key="10">
    <source>
        <dbReference type="RuleBase" id="RU363067"/>
    </source>
</evidence>
<keyword evidence="4 10" id="KW-0378">Hydrolase</keyword>
<feature type="binding site" evidence="9">
    <location>
        <position position="343"/>
    </location>
    <ligand>
        <name>Zn(2+)</name>
        <dbReference type="ChEBI" id="CHEBI:29105"/>
        <label>2</label>
    </ligand>
</feature>
<dbReference type="InterPro" id="IPR023174">
    <property type="entry name" value="PDEase_CS"/>
</dbReference>
<dbReference type="SMART" id="SM00471">
    <property type="entry name" value="HDc"/>
    <property type="match status" value="1"/>
</dbReference>
<comment type="cofactor">
    <cofactor evidence="10">
        <name>a divalent metal cation</name>
        <dbReference type="ChEBI" id="CHEBI:60240"/>
    </cofactor>
    <text evidence="10">Binds 2 divalent metal cations per subunit. Site 1 may preferentially bind zinc ions, while site 2 has a preference for magnesium and/or manganese ions.</text>
</comment>
<feature type="binding site" evidence="8">
    <location>
        <begin position="302"/>
        <end position="306"/>
    </location>
    <ligand>
        <name>AMP</name>
        <dbReference type="ChEBI" id="CHEBI:456215"/>
    </ligand>
</feature>
<dbReference type="InterPro" id="IPR023088">
    <property type="entry name" value="PDEase"/>
</dbReference>
<dbReference type="InterPro" id="IPR002073">
    <property type="entry name" value="PDEase_catalytic_dom"/>
</dbReference>
<evidence type="ECO:0000256" key="1">
    <source>
        <dbReference type="ARBA" id="ARBA00000621"/>
    </source>
</evidence>
<keyword evidence="5" id="KW-0114">cAMP</keyword>
<dbReference type="Pfam" id="PF00233">
    <property type="entry name" value="PDEase_I"/>
    <property type="match status" value="1"/>
</dbReference>
<organism evidence="13">
    <name type="scientific">Macaca mulatta</name>
    <name type="common">Rhesus macaque</name>
    <dbReference type="NCBI Taxonomy" id="9544"/>
    <lineage>
        <taxon>Eukaryota</taxon>
        <taxon>Metazoa</taxon>
        <taxon>Chordata</taxon>
        <taxon>Craniata</taxon>
        <taxon>Vertebrata</taxon>
        <taxon>Euteleostomi</taxon>
        <taxon>Mammalia</taxon>
        <taxon>Eutheria</taxon>
        <taxon>Euarchontoglires</taxon>
        <taxon>Primates</taxon>
        <taxon>Haplorrhini</taxon>
        <taxon>Catarrhini</taxon>
        <taxon>Cercopithecidae</taxon>
        <taxon>Cercopithecinae</taxon>
        <taxon>Macaca</taxon>
    </lineage>
</organism>
<dbReference type="GO" id="GO:0004115">
    <property type="term" value="F:3',5'-cyclic-AMP phosphodiesterase activity"/>
    <property type="evidence" value="ECO:0007669"/>
    <property type="project" value="UniProtKB-EC"/>
</dbReference>
<feature type="region of interest" description="Disordered" evidence="11">
    <location>
        <begin position="94"/>
        <end position="115"/>
    </location>
</feature>
<dbReference type="EC" id="3.1.4.-" evidence="10"/>
<feature type="binding site" evidence="9">
    <location>
        <position position="343"/>
    </location>
    <ligand>
        <name>Zn(2+)</name>
        <dbReference type="ChEBI" id="CHEBI:29105"/>
        <label>1</label>
    </ligand>
</feature>
<evidence type="ECO:0000256" key="4">
    <source>
        <dbReference type="ARBA" id="ARBA00022801"/>
    </source>
</evidence>
<feature type="compositionally biased region" description="Low complexity" evidence="11">
    <location>
        <begin position="50"/>
        <end position="72"/>
    </location>
</feature>
<protein>
    <recommendedName>
        <fullName evidence="10">Phosphodiesterase</fullName>
        <ecNumber evidence="10">3.1.4.-</ecNumber>
    </recommendedName>
</protein>
<comment type="pathway">
    <text evidence="2">Purine metabolism; 3',5'-cyclic AMP degradation; AMP from 3',5'-cyclic AMP: step 1/1.</text>
</comment>
<evidence type="ECO:0000313" key="13">
    <source>
        <dbReference type="EMBL" id="EHH18669.1"/>
    </source>
</evidence>
<dbReference type="Proteomes" id="UP000013456">
    <property type="component" value="Chromosome 4"/>
</dbReference>
<evidence type="ECO:0000256" key="11">
    <source>
        <dbReference type="SAM" id="MobiDB-lite"/>
    </source>
</evidence>
<evidence type="ECO:0000256" key="6">
    <source>
        <dbReference type="ARBA" id="ARBA00061458"/>
    </source>
</evidence>
<comment type="similarity">
    <text evidence="6">Belongs to the cyclic nucleotide phosphodiesterase family. PDE7 subfamily.</text>
</comment>
<feature type="domain" description="PDEase" evidence="12">
    <location>
        <begin position="226"/>
        <end position="549"/>
    </location>
</feature>
<proteinExistence type="inferred from homology"/>
<accession>G7MQA9</accession>
<dbReference type="GO" id="GO:0046872">
    <property type="term" value="F:metal ion binding"/>
    <property type="evidence" value="ECO:0007669"/>
    <property type="project" value="UniProtKB-KW"/>
</dbReference>
<evidence type="ECO:0000256" key="8">
    <source>
        <dbReference type="PIRSR" id="PIRSR623088-2"/>
    </source>
</evidence>
<dbReference type="CDD" id="cd00077">
    <property type="entry name" value="HDc"/>
    <property type="match status" value="1"/>
</dbReference>
<dbReference type="InterPro" id="IPR036971">
    <property type="entry name" value="PDEase_catalytic_dom_sf"/>
</dbReference>
<feature type="binding site" evidence="9">
    <location>
        <position position="306"/>
    </location>
    <ligand>
        <name>Zn(2+)</name>
        <dbReference type="ChEBI" id="CHEBI:29105"/>
        <label>1</label>
    </ligand>
</feature>
<evidence type="ECO:0000259" key="12">
    <source>
        <dbReference type="PROSITE" id="PS51845"/>
    </source>
</evidence>
<feature type="binding site" evidence="9">
    <location>
        <position position="452"/>
    </location>
    <ligand>
        <name>Zn(2+)</name>
        <dbReference type="ChEBI" id="CHEBI:29105"/>
        <label>1</label>
    </ligand>
</feature>
<feature type="binding site" evidence="9">
    <location>
        <position position="342"/>
    </location>
    <ligand>
        <name>Zn(2+)</name>
        <dbReference type="ChEBI" id="CHEBI:29105"/>
        <label>1</label>
    </ligand>
</feature>
<dbReference type="InterPro" id="IPR003607">
    <property type="entry name" value="HD/PDEase_dom"/>
</dbReference>
<dbReference type="PROSITE" id="PS51845">
    <property type="entry name" value="PDEASE_I_2"/>
    <property type="match status" value="1"/>
</dbReference>
<gene>
    <name evidence="13" type="ORF">EGK_15322</name>
</gene>
<keyword evidence="3 9" id="KW-0479">Metal-binding</keyword>
<evidence type="ECO:0000256" key="2">
    <source>
        <dbReference type="ARBA" id="ARBA00004703"/>
    </source>
</evidence>
<feature type="binding site" evidence="8">
    <location>
        <position position="452"/>
    </location>
    <ligand>
        <name>AMP</name>
        <dbReference type="ChEBI" id="CHEBI:456215"/>
    </ligand>
</feature>
<dbReference type="FunFam" id="1.10.1300.10:FF:000004">
    <property type="entry name" value="Phosphodiesterase"/>
    <property type="match status" value="1"/>
</dbReference>
<sequence length="582" mass="65729">SESLSSAVFVEGLRRQGGCARLEESCLSEAGKDLTEVRLSLPGKNFPCGSSSSSSSSSSSNSSSSSTTASSSGAQDRMPVLERYFHPAELGRRWTGPEGVLPSSPGSRPGCQQGPLPWDLPEMIRMVKLVWKSKSELQATKQRGILENEDALRSFPGDIRLRGQTGVPAERRGSYPFIDFRLLNNTTYSGEIGTKKKVKRLLSFQRYFHASRLLRGIIPQAPLHLLDEDYLGQARHMLSKVGMWDFDIFLFDRLTNGNSLVTLLCHLFNSHGLIHHFKLDMVTLHRFLVMVQEDYHSQNPYHNAVHAADVTQAMHCYLKEPKLASFLTPLDIMLGLLAAAAHDVDHPGVNQPFLIKTNHHLANLYQNMSVLENHHWRSTIGMLRESRLLAHLPKEMTQDIEQQLGSLILATDINRQNEFLTRLKAHLHNKDLRLENAHDRHFMLQIALKCADICNPCRIWEMSKQWSERVCEEFYRQGELEQKFELEISPLCNQQKDSIPSIQIGFMSYIVEPLFREWAHFTGNSALSENMLGHLAHNKAQWKSLLPRQHRSRGSSGSGPDQDHAGQGTESEEQTAREGDSP</sequence>
<feature type="non-terminal residue" evidence="13">
    <location>
        <position position="582"/>
    </location>
</feature>
<dbReference type="SUPFAM" id="SSF109604">
    <property type="entry name" value="HD-domain/PDEase-like"/>
    <property type="match status" value="1"/>
</dbReference>
<feature type="binding site" evidence="8">
    <location>
        <position position="503"/>
    </location>
    <ligand>
        <name>AMP</name>
        <dbReference type="ChEBI" id="CHEBI:456215"/>
    </ligand>
</feature>
<evidence type="ECO:0000256" key="9">
    <source>
        <dbReference type="PIRSR" id="PIRSR623088-3"/>
    </source>
</evidence>
<dbReference type="PANTHER" id="PTHR11347">
    <property type="entry name" value="CYCLIC NUCLEOTIDE PHOSPHODIESTERASE"/>
    <property type="match status" value="1"/>
</dbReference>
<reference evidence="13" key="1">
    <citation type="journal article" date="2011" name="Nat. Biotechnol.">
        <title>Genome sequencing and comparison of two nonhuman primate animal models, the cynomolgus and Chinese rhesus macaques.</title>
        <authorList>
            <person name="Yan G."/>
            <person name="Zhang G."/>
            <person name="Fang X."/>
            <person name="Zhang Y."/>
            <person name="Li C."/>
            <person name="Ling F."/>
            <person name="Cooper D.N."/>
            <person name="Li Q."/>
            <person name="Li Y."/>
            <person name="van Gool A.J."/>
            <person name="Du H."/>
            <person name="Chen J."/>
            <person name="Chen R."/>
            <person name="Zhang P."/>
            <person name="Huang Z."/>
            <person name="Thompson J.R."/>
            <person name="Meng Y."/>
            <person name="Bai Y."/>
            <person name="Wang J."/>
            <person name="Zhuo M."/>
            <person name="Wang T."/>
            <person name="Huang Y."/>
            <person name="Wei L."/>
            <person name="Li J."/>
            <person name="Wang Z."/>
            <person name="Hu H."/>
            <person name="Yang P."/>
            <person name="Le L."/>
            <person name="Stenson P.D."/>
            <person name="Li B."/>
            <person name="Liu X."/>
            <person name="Ball E.V."/>
            <person name="An N."/>
            <person name="Huang Q."/>
            <person name="Zhang Y."/>
            <person name="Fan W."/>
            <person name="Zhang X."/>
            <person name="Li Y."/>
            <person name="Wang W."/>
            <person name="Katze M.G."/>
            <person name="Su B."/>
            <person name="Nielsen R."/>
            <person name="Yang H."/>
            <person name="Wang J."/>
            <person name="Wang X."/>
            <person name="Wang J."/>
        </authorList>
    </citation>
    <scope>NUCLEOTIDE SEQUENCE [LARGE SCALE GENOMIC DNA]</scope>
    <source>
        <strain evidence="13">CR-5</strain>
    </source>
</reference>
<name>G7MQA9_MACMU</name>